<feature type="non-terminal residue" evidence="1">
    <location>
        <position position="274"/>
    </location>
</feature>
<gene>
    <name evidence="1" type="ORF">CR513_35860</name>
</gene>
<protein>
    <submittedName>
        <fullName evidence="1">Uncharacterized protein</fullName>
    </submittedName>
</protein>
<dbReference type="OrthoDB" id="2013475at2759"/>
<comment type="caution">
    <text evidence="1">The sequence shown here is derived from an EMBL/GenBank/DDBJ whole genome shotgun (WGS) entry which is preliminary data.</text>
</comment>
<organism evidence="1 2">
    <name type="scientific">Mucuna pruriens</name>
    <name type="common">Velvet bean</name>
    <name type="synonym">Dolichos pruriens</name>
    <dbReference type="NCBI Taxonomy" id="157652"/>
    <lineage>
        <taxon>Eukaryota</taxon>
        <taxon>Viridiplantae</taxon>
        <taxon>Streptophyta</taxon>
        <taxon>Embryophyta</taxon>
        <taxon>Tracheophyta</taxon>
        <taxon>Spermatophyta</taxon>
        <taxon>Magnoliopsida</taxon>
        <taxon>eudicotyledons</taxon>
        <taxon>Gunneridae</taxon>
        <taxon>Pentapetalae</taxon>
        <taxon>rosids</taxon>
        <taxon>fabids</taxon>
        <taxon>Fabales</taxon>
        <taxon>Fabaceae</taxon>
        <taxon>Papilionoideae</taxon>
        <taxon>50 kb inversion clade</taxon>
        <taxon>NPAAA clade</taxon>
        <taxon>indigoferoid/millettioid clade</taxon>
        <taxon>Phaseoleae</taxon>
        <taxon>Mucuna</taxon>
    </lineage>
</organism>
<proteinExistence type="predicted"/>
<dbReference type="EMBL" id="QJKJ01007413">
    <property type="protein sequence ID" value="RDX83243.1"/>
    <property type="molecule type" value="Genomic_DNA"/>
</dbReference>
<keyword evidence="2" id="KW-1185">Reference proteome</keyword>
<name>A0A371FYW9_MUCPR</name>
<evidence type="ECO:0000313" key="2">
    <source>
        <dbReference type="Proteomes" id="UP000257109"/>
    </source>
</evidence>
<dbReference type="AlphaFoldDB" id="A0A371FYW9"/>
<accession>A0A371FYW9</accession>
<sequence>MFLHLCLLQRNELLLHASRNEAKQVMNLVLSDGRFWKLITFCLKCDSTYKSAKDIQNQSTHTYIKQWIKSKNKLLKNFKIKSQGIKKLWKFIGTRWNLQLHRSIHSISYYLNPSFERMIMNKRTKFIMDQQLEKFKVAKGLFGMNMEINTREKKQLCISLLFGGRVMVEKSKEEKGDTMILYACLILNQMMNESLKKRIIAYLYVLHGCTQEETSKVVKQKTMSEILKDRDVAILEVCNYIYVLYERVMMEKVEPIRQKSREEKEILMRKSNKK</sequence>
<evidence type="ECO:0000313" key="1">
    <source>
        <dbReference type="EMBL" id="RDX83243.1"/>
    </source>
</evidence>
<feature type="non-terminal residue" evidence="1">
    <location>
        <position position="1"/>
    </location>
</feature>
<dbReference type="Proteomes" id="UP000257109">
    <property type="component" value="Unassembled WGS sequence"/>
</dbReference>
<reference evidence="1" key="1">
    <citation type="submission" date="2018-05" db="EMBL/GenBank/DDBJ databases">
        <title>Draft genome of Mucuna pruriens seed.</title>
        <authorList>
            <person name="Nnadi N.E."/>
            <person name="Vos R."/>
            <person name="Hasami M.H."/>
            <person name="Devisetty U.K."/>
            <person name="Aguiy J.C."/>
        </authorList>
    </citation>
    <scope>NUCLEOTIDE SEQUENCE [LARGE SCALE GENOMIC DNA]</scope>
    <source>
        <strain evidence="1">JCA_2017</strain>
    </source>
</reference>